<feature type="compositionally biased region" description="Acidic residues" evidence="1">
    <location>
        <begin position="146"/>
        <end position="159"/>
    </location>
</feature>
<evidence type="ECO:0000313" key="2">
    <source>
        <dbReference type="EMBL" id="CAH3144660.1"/>
    </source>
</evidence>
<feature type="region of interest" description="Disordered" evidence="1">
    <location>
        <begin position="146"/>
        <end position="170"/>
    </location>
</feature>
<evidence type="ECO:0000313" key="3">
    <source>
        <dbReference type="Proteomes" id="UP001159427"/>
    </source>
</evidence>
<protein>
    <submittedName>
        <fullName evidence="2">Uncharacterized protein</fullName>
    </submittedName>
</protein>
<reference evidence="2 3" key="1">
    <citation type="submission" date="2022-05" db="EMBL/GenBank/DDBJ databases">
        <authorList>
            <consortium name="Genoscope - CEA"/>
            <person name="William W."/>
        </authorList>
    </citation>
    <scope>NUCLEOTIDE SEQUENCE [LARGE SCALE GENOMIC DNA]</scope>
</reference>
<name>A0ABN8PJS2_9CNID</name>
<dbReference type="Proteomes" id="UP001159427">
    <property type="component" value="Unassembled WGS sequence"/>
</dbReference>
<comment type="caution">
    <text evidence="2">The sequence shown here is derived from an EMBL/GenBank/DDBJ whole genome shotgun (WGS) entry which is preliminary data.</text>
</comment>
<accession>A0ABN8PJS2</accession>
<organism evidence="2 3">
    <name type="scientific">Porites evermanni</name>
    <dbReference type="NCBI Taxonomy" id="104178"/>
    <lineage>
        <taxon>Eukaryota</taxon>
        <taxon>Metazoa</taxon>
        <taxon>Cnidaria</taxon>
        <taxon>Anthozoa</taxon>
        <taxon>Hexacorallia</taxon>
        <taxon>Scleractinia</taxon>
        <taxon>Fungiina</taxon>
        <taxon>Poritidae</taxon>
        <taxon>Porites</taxon>
    </lineage>
</organism>
<evidence type="ECO:0000256" key="1">
    <source>
        <dbReference type="SAM" id="MobiDB-lite"/>
    </source>
</evidence>
<sequence length="170" mass="19871">MNFTFHVPHPIMNSSKWLQSILSYFAGKNFFFLCQTMLNDSLAMRQHFNQFHYFTQYIEVWLLSHSLEFPRGIIRLKGHMSWFKASLVGTSRDIFSKSFRKRKTEVEINRIEDAPEIVVASCVLHDIFLIAGDDVYEFLEDGYDGDDDDDAVGDDEFLPETEGNDKRKIK</sequence>
<keyword evidence="3" id="KW-1185">Reference proteome</keyword>
<gene>
    <name evidence="2" type="ORF">PEVE_00043243</name>
</gene>
<dbReference type="EMBL" id="CALNXI010000875">
    <property type="protein sequence ID" value="CAH3144660.1"/>
    <property type="molecule type" value="Genomic_DNA"/>
</dbReference>
<proteinExistence type="predicted"/>